<keyword evidence="4" id="KW-1185">Reference proteome</keyword>
<dbReference type="PROSITE" id="PS51462">
    <property type="entry name" value="NUDIX"/>
    <property type="match status" value="1"/>
</dbReference>
<dbReference type="Gene3D" id="3.90.79.10">
    <property type="entry name" value="Nucleoside Triphosphate Pyrophosphohydrolase"/>
    <property type="match status" value="1"/>
</dbReference>
<proteinExistence type="predicted"/>
<organism evidence="3 4">
    <name type="scientific">Egibacter rhizosphaerae</name>
    <dbReference type="NCBI Taxonomy" id="1670831"/>
    <lineage>
        <taxon>Bacteria</taxon>
        <taxon>Bacillati</taxon>
        <taxon>Actinomycetota</taxon>
        <taxon>Nitriliruptoria</taxon>
        <taxon>Egibacterales</taxon>
        <taxon>Egibacteraceae</taxon>
        <taxon>Egibacter</taxon>
    </lineage>
</organism>
<dbReference type="InterPro" id="IPR036388">
    <property type="entry name" value="WH-like_DNA-bd_sf"/>
</dbReference>
<dbReference type="KEGG" id="erz:ER308_07660"/>
<dbReference type="InterPro" id="IPR001279">
    <property type="entry name" value="Metallo-B-lactamas"/>
</dbReference>
<dbReference type="InterPro" id="IPR050662">
    <property type="entry name" value="Sec-metab_biosynth-thioest"/>
</dbReference>
<dbReference type="InterPro" id="IPR015797">
    <property type="entry name" value="NUDIX_hydrolase-like_dom_sf"/>
</dbReference>
<dbReference type="Proteomes" id="UP000291469">
    <property type="component" value="Chromosome"/>
</dbReference>
<dbReference type="PANTHER" id="PTHR23131">
    <property type="entry name" value="ENDORIBONUCLEASE LACTB2"/>
    <property type="match status" value="1"/>
</dbReference>
<evidence type="ECO:0000313" key="3">
    <source>
        <dbReference type="EMBL" id="QBI19441.1"/>
    </source>
</evidence>
<feature type="region of interest" description="Disordered" evidence="1">
    <location>
        <begin position="1"/>
        <end position="20"/>
    </location>
</feature>
<dbReference type="RefSeq" id="WP_131154438.1">
    <property type="nucleotide sequence ID" value="NZ_CP036402.1"/>
</dbReference>
<dbReference type="SUPFAM" id="SSF56281">
    <property type="entry name" value="Metallo-hydrolase/oxidoreductase"/>
    <property type="match status" value="1"/>
</dbReference>
<dbReference type="SUPFAM" id="SSF55811">
    <property type="entry name" value="Nudix"/>
    <property type="match status" value="1"/>
</dbReference>
<keyword evidence="3" id="KW-0378">Hydrolase</keyword>
<name>A0A411YE15_9ACTN</name>
<dbReference type="AlphaFoldDB" id="A0A411YE15"/>
<evidence type="ECO:0000313" key="4">
    <source>
        <dbReference type="Proteomes" id="UP000291469"/>
    </source>
</evidence>
<gene>
    <name evidence="3" type="ORF">ER308_07660</name>
</gene>
<reference evidence="3 4" key="1">
    <citation type="submission" date="2019-01" db="EMBL/GenBank/DDBJ databases">
        <title>Egibacter rhizosphaerae EGI 80759T.</title>
        <authorList>
            <person name="Chen D.-D."/>
            <person name="Tian Y."/>
            <person name="Jiao J.-Y."/>
            <person name="Zhang X.-T."/>
            <person name="Zhang Y.-G."/>
            <person name="Zhang Y."/>
            <person name="Xiao M."/>
            <person name="Shu W.-S."/>
            <person name="Li W.-J."/>
        </authorList>
    </citation>
    <scope>NUCLEOTIDE SEQUENCE [LARGE SCALE GENOMIC DNA]</scope>
    <source>
        <strain evidence="3 4">EGI 80759</strain>
    </source>
</reference>
<dbReference type="CDD" id="cd18870">
    <property type="entry name" value="NUDIX_AcylCoAdiphos_Nudt19"/>
    <property type="match status" value="1"/>
</dbReference>
<dbReference type="InterPro" id="IPR041516">
    <property type="entry name" value="LACTB2_WH"/>
</dbReference>
<accession>A0A411YE15</accession>
<sequence>MPNATPRSATDGIPTPVPPRPAATVVLVRDRPHGMEVLLLRKREDSPFAAGAWVFPGGAVDEADRAVPLERHAAMDLSDRARRLRSRVGEVAGWHAAAVRETFEEAGILLARRVRTDHELAAGAELVGGRIAQRQGLVSGSATAADFHAWLWSSGLAPDTGSLTPFRRWLTPRREPRRFDTLFLLATAPDEQVAVSDEVETTAHRWMTPAGALAAAERGELPLIHPTIRTLHALADCESTGQAHGLATAGELRPHLPHVARDAGGRPTIIDPGEDGYPEGLLATELPEWGTGTPDRDAGRTTGPTRGGCVEARAELDPLTTRVLAPNPSPMTLDGTNTYLLGAPGSGEVVCVDPGPEDAEHRRAVEQAAGDRDAEIVAVIVTHHHRDHAEAAGWAEAWGVPLRAFDPPKVASAAAAAERAEPRSLSDGEAVHAAGVTVEAVHTPGHASDHLCLRVVDTGAVLTGDHVLGRGSSVVAWPDGDLAAYLESLERLRRLDATALYPGHGPSRDRPGDVVDAYLAHRREREQQVLAALERGARSARDVVEVVYADVDPALHPAAALTVRAHLEKLVAEDRIVRDPGGCGDDEEAFGVRPARRR</sequence>
<dbReference type="PANTHER" id="PTHR23131:SF0">
    <property type="entry name" value="ENDORIBONUCLEASE LACTB2"/>
    <property type="match status" value="1"/>
</dbReference>
<dbReference type="Pfam" id="PF17778">
    <property type="entry name" value="WHD_BLACT"/>
    <property type="match status" value="1"/>
</dbReference>
<dbReference type="GO" id="GO:0016787">
    <property type="term" value="F:hydrolase activity"/>
    <property type="evidence" value="ECO:0007669"/>
    <property type="project" value="UniProtKB-KW"/>
</dbReference>
<dbReference type="OrthoDB" id="9788263at2"/>
<dbReference type="CDD" id="cd16278">
    <property type="entry name" value="metallo-hydrolase-like_MBL-fold"/>
    <property type="match status" value="1"/>
</dbReference>
<dbReference type="SMART" id="SM00849">
    <property type="entry name" value="Lactamase_B"/>
    <property type="match status" value="1"/>
</dbReference>
<feature type="region of interest" description="Disordered" evidence="1">
    <location>
        <begin position="286"/>
        <end position="307"/>
    </location>
</feature>
<dbReference type="Pfam" id="PF00753">
    <property type="entry name" value="Lactamase_B"/>
    <property type="match status" value="1"/>
</dbReference>
<dbReference type="Gene3D" id="1.10.10.10">
    <property type="entry name" value="Winged helix-like DNA-binding domain superfamily/Winged helix DNA-binding domain"/>
    <property type="match status" value="1"/>
</dbReference>
<evidence type="ECO:0000259" key="2">
    <source>
        <dbReference type="PROSITE" id="PS51462"/>
    </source>
</evidence>
<dbReference type="EMBL" id="CP036402">
    <property type="protein sequence ID" value="QBI19441.1"/>
    <property type="molecule type" value="Genomic_DNA"/>
</dbReference>
<protein>
    <submittedName>
        <fullName evidence="3">MBL fold metallo-hydrolase</fullName>
    </submittedName>
</protein>
<evidence type="ECO:0000256" key="1">
    <source>
        <dbReference type="SAM" id="MobiDB-lite"/>
    </source>
</evidence>
<dbReference type="InterPro" id="IPR036866">
    <property type="entry name" value="RibonucZ/Hydroxyglut_hydro"/>
</dbReference>
<dbReference type="InterPro" id="IPR000086">
    <property type="entry name" value="NUDIX_hydrolase_dom"/>
</dbReference>
<feature type="domain" description="Nudix hydrolase" evidence="2">
    <location>
        <begin position="18"/>
        <end position="229"/>
    </location>
</feature>
<dbReference type="Gene3D" id="3.60.15.10">
    <property type="entry name" value="Ribonuclease Z/Hydroxyacylglutathione hydrolase-like"/>
    <property type="match status" value="1"/>
</dbReference>